<comment type="similarity">
    <text evidence="3">Belongs to the misato family.</text>
</comment>
<dbReference type="GO" id="GO:0007005">
    <property type="term" value="P:mitochondrion organization"/>
    <property type="evidence" value="ECO:0007669"/>
    <property type="project" value="InterPro"/>
</dbReference>
<feature type="domain" description="DML1/Misato tubulin" evidence="7">
    <location>
        <begin position="123"/>
        <end position="312"/>
    </location>
</feature>
<dbReference type="EMBL" id="ML996707">
    <property type="protein sequence ID" value="KAF2396411.1"/>
    <property type="molecule type" value="Genomic_DNA"/>
</dbReference>
<evidence type="ECO:0000313" key="9">
    <source>
        <dbReference type="Proteomes" id="UP000799640"/>
    </source>
</evidence>
<feature type="domain" description="Misato Segment II tubulin-like" evidence="6">
    <location>
        <begin position="3"/>
        <end position="117"/>
    </location>
</feature>
<proteinExistence type="inferred from homology"/>
<evidence type="ECO:0000259" key="7">
    <source>
        <dbReference type="Pfam" id="PF14881"/>
    </source>
</evidence>
<reference evidence="8" key="1">
    <citation type="journal article" date="2020" name="Stud. Mycol.">
        <title>101 Dothideomycetes genomes: a test case for predicting lifestyles and emergence of pathogens.</title>
        <authorList>
            <person name="Haridas S."/>
            <person name="Albert R."/>
            <person name="Binder M."/>
            <person name="Bloem J."/>
            <person name="Labutti K."/>
            <person name="Salamov A."/>
            <person name="Andreopoulos B."/>
            <person name="Baker S."/>
            <person name="Barry K."/>
            <person name="Bills G."/>
            <person name="Bluhm B."/>
            <person name="Cannon C."/>
            <person name="Castanera R."/>
            <person name="Culley D."/>
            <person name="Daum C."/>
            <person name="Ezra D."/>
            <person name="Gonzalez J."/>
            <person name="Henrissat B."/>
            <person name="Kuo A."/>
            <person name="Liang C."/>
            <person name="Lipzen A."/>
            <person name="Lutzoni F."/>
            <person name="Magnuson J."/>
            <person name="Mondo S."/>
            <person name="Nolan M."/>
            <person name="Ohm R."/>
            <person name="Pangilinan J."/>
            <person name="Park H.-J."/>
            <person name="Ramirez L."/>
            <person name="Alfaro M."/>
            <person name="Sun H."/>
            <person name="Tritt A."/>
            <person name="Yoshinaga Y."/>
            <person name="Zwiers L.-H."/>
            <person name="Turgeon B."/>
            <person name="Goodwin S."/>
            <person name="Spatafora J."/>
            <person name="Crous P."/>
            <person name="Grigoriev I."/>
        </authorList>
    </citation>
    <scope>NUCLEOTIDE SEQUENCE</scope>
    <source>
        <strain evidence="8">CBS 262.69</strain>
    </source>
</reference>
<dbReference type="InterPro" id="IPR019605">
    <property type="entry name" value="Misato_II_tubulin-like"/>
</dbReference>
<dbReference type="Pfam" id="PF14881">
    <property type="entry name" value="Tubulin_3"/>
    <property type="match status" value="1"/>
</dbReference>
<organism evidence="8 9">
    <name type="scientific">Trichodelitschia bisporula</name>
    <dbReference type="NCBI Taxonomy" id="703511"/>
    <lineage>
        <taxon>Eukaryota</taxon>
        <taxon>Fungi</taxon>
        <taxon>Dikarya</taxon>
        <taxon>Ascomycota</taxon>
        <taxon>Pezizomycotina</taxon>
        <taxon>Dothideomycetes</taxon>
        <taxon>Dothideomycetes incertae sedis</taxon>
        <taxon>Phaeotrichales</taxon>
        <taxon>Phaeotrichaceae</taxon>
        <taxon>Trichodelitschia</taxon>
    </lineage>
</organism>
<keyword evidence="4" id="KW-0496">Mitochondrion</keyword>
<name>A0A6G1HKI8_9PEZI</name>
<feature type="region of interest" description="Disordered" evidence="5">
    <location>
        <begin position="355"/>
        <end position="374"/>
    </location>
</feature>
<dbReference type="OrthoDB" id="271881at2759"/>
<accession>A0A6G1HKI8</accession>
<dbReference type="InterPro" id="IPR036525">
    <property type="entry name" value="Tubulin/FtsZ_GTPase_sf"/>
</dbReference>
<dbReference type="GO" id="GO:0005739">
    <property type="term" value="C:mitochondrion"/>
    <property type="evidence" value="ECO:0007669"/>
    <property type="project" value="UniProtKB-SubCell"/>
</dbReference>
<dbReference type="Gene3D" id="3.40.50.1440">
    <property type="entry name" value="Tubulin/FtsZ, GTPase domain"/>
    <property type="match status" value="1"/>
</dbReference>
<dbReference type="PANTHER" id="PTHR13391:SF0">
    <property type="entry name" value="PROTEIN MISATO HOMOLOG 1"/>
    <property type="match status" value="1"/>
</dbReference>
<evidence type="ECO:0000256" key="4">
    <source>
        <dbReference type="ARBA" id="ARBA00023128"/>
    </source>
</evidence>
<dbReference type="SUPFAM" id="SSF52490">
    <property type="entry name" value="Tubulin nucleotide-binding domain-like"/>
    <property type="match status" value="1"/>
</dbReference>
<dbReference type="InterPro" id="IPR029209">
    <property type="entry name" value="DML1/Misato_tubulin"/>
</dbReference>
<dbReference type="AlphaFoldDB" id="A0A6G1HKI8"/>
<dbReference type="Pfam" id="PF10644">
    <property type="entry name" value="Misat_Tub_SegII"/>
    <property type="match status" value="1"/>
</dbReference>
<evidence type="ECO:0000256" key="5">
    <source>
        <dbReference type="SAM" id="MobiDB-lite"/>
    </source>
</evidence>
<evidence type="ECO:0000259" key="6">
    <source>
        <dbReference type="Pfam" id="PF10644"/>
    </source>
</evidence>
<comment type="subcellular location">
    <subcellularLocation>
        <location evidence="2">Mitochondrion</location>
    </subcellularLocation>
</comment>
<keyword evidence="9" id="KW-1185">Reference proteome</keyword>
<gene>
    <name evidence="8" type="ORF">EJ06DRAFT_534132</name>
</gene>
<comment type="function">
    <text evidence="1">Involved in the partitioning of the mitochondrial organelle and mitochondrial DNA (mtDNA) inheritance.</text>
</comment>
<evidence type="ECO:0000256" key="1">
    <source>
        <dbReference type="ARBA" id="ARBA00003757"/>
    </source>
</evidence>
<protein>
    <submittedName>
        <fullName evidence="8">Tubulin nucleotide-binding domain-like protein</fullName>
    </submittedName>
</protein>
<sequence>MVHEIVTLQFGPQSNYLGTHFWNAQESYFTYGDEDQSVIDHDIHFRPGLAPDNTETFTPRALLYDLRDCFGTLRHATALYDLQAENADDPANALWNRPALTTRLPPIPPHTYQTALSAGLPPPPIDPSSLRYWSDFNRVFYHPRSLIPLTPPAAQLAPFADGALSPFERWDVGEDVFAAEDGEHDLLDRDLRPFVEECDQVQGFSVMTGADDAWAAFAAKYVERIRDEYGRKAVWVWGVQGPRGESREQANNRLTNSARALDAFATHATLYMPLRNDAVTSPAYLAVDPASRWHTAALQAAAMETATLPSRLRRGGDSLYNSLQDMADVFTADAKRNVVQVSLRARDPSVKRLVNGTGGVHDVKMGGVDDEDHEREPAELDISLFSTAPRPRANHVFARVDVRRRQGKGGESDDEEENTRQAQRVVTKLNVPLGLPILSSFPRIFDFTGDSIDVHTGLGTGSGVADRVRYEAEVVQRSRMIPDREGLRADLLARAEEYVEGWEWSESEEDD</sequence>
<evidence type="ECO:0000256" key="3">
    <source>
        <dbReference type="ARBA" id="ARBA00008507"/>
    </source>
</evidence>
<evidence type="ECO:0000256" key="2">
    <source>
        <dbReference type="ARBA" id="ARBA00004173"/>
    </source>
</evidence>
<dbReference type="PANTHER" id="PTHR13391">
    <property type="entry name" value="MITOCHONDRIAL DISTRIBUTION REGULATOR MISATO"/>
    <property type="match status" value="1"/>
</dbReference>
<dbReference type="Proteomes" id="UP000799640">
    <property type="component" value="Unassembled WGS sequence"/>
</dbReference>
<evidence type="ECO:0000313" key="8">
    <source>
        <dbReference type="EMBL" id="KAF2396411.1"/>
    </source>
</evidence>
<dbReference type="InterPro" id="IPR049942">
    <property type="entry name" value="DML1/Misato"/>
</dbReference>